<dbReference type="PANTHER" id="PTHR32251">
    <property type="entry name" value="3-OXO-5-ALPHA-STEROID 4-DEHYDROGENASE"/>
    <property type="match status" value="1"/>
</dbReference>
<feature type="transmembrane region" description="Helical" evidence="1">
    <location>
        <begin position="208"/>
        <end position="227"/>
    </location>
</feature>
<evidence type="ECO:0000256" key="1">
    <source>
        <dbReference type="SAM" id="Phobius"/>
    </source>
</evidence>
<dbReference type="InterPro" id="IPR010721">
    <property type="entry name" value="UstE-like"/>
</dbReference>
<dbReference type="OrthoDB" id="201504at2759"/>
<feature type="transmembrane region" description="Helical" evidence="1">
    <location>
        <begin position="124"/>
        <end position="143"/>
    </location>
</feature>
<dbReference type="EMBL" id="DF836652">
    <property type="protein sequence ID" value="GAN10504.1"/>
    <property type="molecule type" value="Genomic_DNA"/>
</dbReference>
<evidence type="ECO:0000313" key="3">
    <source>
        <dbReference type="Proteomes" id="UP000053815"/>
    </source>
</evidence>
<dbReference type="GO" id="GO:0016020">
    <property type="term" value="C:membrane"/>
    <property type="evidence" value="ECO:0007669"/>
    <property type="project" value="TreeGrafter"/>
</dbReference>
<name>A0A0C9MST3_9FUNG</name>
<organism evidence="2">
    <name type="scientific">Mucor ambiguus</name>
    <dbReference type="NCBI Taxonomy" id="91626"/>
    <lineage>
        <taxon>Eukaryota</taxon>
        <taxon>Fungi</taxon>
        <taxon>Fungi incertae sedis</taxon>
        <taxon>Mucoromycota</taxon>
        <taxon>Mucoromycotina</taxon>
        <taxon>Mucoromycetes</taxon>
        <taxon>Mucorales</taxon>
        <taxon>Mucorineae</taxon>
        <taxon>Mucoraceae</taxon>
        <taxon>Mucor</taxon>
    </lineage>
</organism>
<feature type="transmembrane region" description="Helical" evidence="1">
    <location>
        <begin position="164"/>
        <end position="188"/>
    </location>
</feature>
<dbReference type="AlphaFoldDB" id="A0A0C9MST3"/>
<protein>
    <submittedName>
        <fullName evidence="2">DUF1295 domain protein</fullName>
    </submittedName>
</protein>
<accession>A0A0C9MST3</accession>
<proteinExistence type="predicted"/>
<gene>
    <name evidence="2" type="ORF">MAM1_0363c10045</name>
</gene>
<dbReference type="Proteomes" id="UP000053815">
    <property type="component" value="Unassembled WGS sequence"/>
</dbReference>
<evidence type="ECO:0000313" key="2">
    <source>
        <dbReference type="EMBL" id="GAN10504.1"/>
    </source>
</evidence>
<dbReference type="PANTHER" id="PTHR32251:SF23">
    <property type="entry name" value="3-OXO-5-ALPHA-STEROID 4-DEHYDROGENASE (DUF1295)"/>
    <property type="match status" value="1"/>
</dbReference>
<keyword evidence="3" id="KW-1185">Reference proteome</keyword>
<dbReference type="Gene3D" id="1.20.120.1630">
    <property type="match status" value="1"/>
</dbReference>
<keyword evidence="1" id="KW-0812">Transmembrane</keyword>
<keyword evidence="1" id="KW-1133">Transmembrane helix</keyword>
<reference evidence="2" key="1">
    <citation type="submission" date="2014-09" db="EMBL/GenBank/DDBJ databases">
        <title>Draft genome sequence of an oleaginous Mucoromycotina fungus Mucor ambiguus NBRC6742.</title>
        <authorList>
            <person name="Takeda I."/>
            <person name="Yamane N."/>
            <person name="Morita T."/>
            <person name="Tamano K."/>
            <person name="Machida M."/>
            <person name="Baker S."/>
            <person name="Koike H."/>
        </authorList>
    </citation>
    <scope>NUCLEOTIDE SEQUENCE</scope>
    <source>
        <strain evidence="2">NBRC 6742</strain>
    </source>
</reference>
<sequence length="382" mass="43719">MGQESIIHWLTHAGPYFPQGATWEHARNILQTYFRNITSLSAISSFVSSSLKDPSQLITLYKETDPLESSLYFSSALTIVHYIMSEITKNYSQVDKAWSILPGLYAWHYTIHDYLLNGSFRPRLLVGAILISIWGARLTYNFARKGGYYFNGQDYRYPYLRERLGPVGMALLNLVFIAPFQNLLLLYIVTPLYITHSLFSNASVRTTAGLSTLDWITVILHLGLLFIEVVADEQQYVFQTEKYALLSHLNKDQLKGDYKLGFLWHSGLFQYSRHPNFFAEQSMWWVIYLFSVAAVQEASGMSDLSTYLNWTIAAPIVLTALFQGSTALTEVSYSSRLSYHANAERIPLHLVENLQREVSCLRRVLQICQQILALDFQKCPNS</sequence>
<dbReference type="Pfam" id="PF06966">
    <property type="entry name" value="DUF1295"/>
    <property type="match status" value="1"/>
</dbReference>
<keyword evidence="1" id="KW-0472">Membrane</keyword>